<dbReference type="PANTHER" id="PTHR48079:SF6">
    <property type="entry name" value="NAD(P)-BINDING DOMAIN-CONTAINING PROTEIN-RELATED"/>
    <property type="match status" value="1"/>
</dbReference>
<sequence length="341" mass="37323">MPKIFITGATGYIAGDILHALYTAYPDYTYSALVRSQEKATLLNAAFPTLRPIVASLDDLAILESEAADADIVIHAADASDNEGAAKAIAAGIAKGHSKEKPGYYIHTGGAGILTYFDESKGRLGEWEEKEFNDWKGVSEITTLPKEAFHRGVDQIVLGAGMNEGVKTAIVAPPTIYGRGRGPVSVRGRQVYELSKLVLQKQYAPIIGKGQARWTHVHVHDLSDIYVKLVEKAVEADNSPQIWGAEGYYFAEQGEHVWGNLARKIAATAAELGFIGKDPKDHSTSRDEAMDVAGFEAVSWGLNTRAKAQRARQVLGWKPYRPDLEEEIPNILKEEKERLAH</sequence>
<dbReference type="PANTHER" id="PTHR48079">
    <property type="entry name" value="PROTEIN YEEZ"/>
    <property type="match status" value="1"/>
</dbReference>
<dbReference type="Pfam" id="PF13460">
    <property type="entry name" value="NAD_binding_10"/>
    <property type="match status" value="1"/>
</dbReference>
<dbReference type="Pfam" id="PF01370">
    <property type="entry name" value="Epimerase"/>
    <property type="match status" value="1"/>
</dbReference>
<feature type="domain" description="NAD-dependent epimerase/dehydratase" evidence="1">
    <location>
        <begin position="153"/>
        <end position="236"/>
    </location>
</feature>
<dbReference type="AlphaFoldDB" id="A0A9P4UKE9"/>
<proteinExistence type="predicted"/>
<evidence type="ECO:0000259" key="2">
    <source>
        <dbReference type="Pfam" id="PF13460"/>
    </source>
</evidence>
<gene>
    <name evidence="3" type="ORF">K431DRAFT_316349</name>
</gene>
<dbReference type="InterPro" id="IPR016040">
    <property type="entry name" value="NAD(P)-bd_dom"/>
</dbReference>
<name>A0A9P4UKE9_9PEZI</name>
<comment type="caution">
    <text evidence="3">The sequence shown here is derived from an EMBL/GenBank/DDBJ whole genome shotgun (WGS) entry which is preliminary data.</text>
</comment>
<organism evidence="3 4">
    <name type="scientific">Polychaeton citri CBS 116435</name>
    <dbReference type="NCBI Taxonomy" id="1314669"/>
    <lineage>
        <taxon>Eukaryota</taxon>
        <taxon>Fungi</taxon>
        <taxon>Dikarya</taxon>
        <taxon>Ascomycota</taxon>
        <taxon>Pezizomycotina</taxon>
        <taxon>Dothideomycetes</taxon>
        <taxon>Dothideomycetidae</taxon>
        <taxon>Capnodiales</taxon>
        <taxon>Capnodiaceae</taxon>
        <taxon>Polychaeton</taxon>
    </lineage>
</organism>
<evidence type="ECO:0000259" key="1">
    <source>
        <dbReference type="Pfam" id="PF01370"/>
    </source>
</evidence>
<dbReference type="InterPro" id="IPR051783">
    <property type="entry name" value="NAD(P)-dependent_oxidoreduct"/>
</dbReference>
<dbReference type="GO" id="GO:0004029">
    <property type="term" value="F:aldehyde dehydrogenase (NAD+) activity"/>
    <property type="evidence" value="ECO:0007669"/>
    <property type="project" value="TreeGrafter"/>
</dbReference>
<dbReference type="Proteomes" id="UP000799441">
    <property type="component" value="Unassembled WGS sequence"/>
</dbReference>
<evidence type="ECO:0000313" key="4">
    <source>
        <dbReference type="Proteomes" id="UP000799441"/>
    </source>
</evidence>
<dbReference type="Gene3D" id="3.40.50.720">
    <property type="entry name" value="NAD(P)-binding Rossmann-like Domain"/>
    <property type="match status" value="1"/>
</dbReference>
<dbReference type="InterPro" id="IPR001509">
    <property type="entry name" value="Epimerase_deHydtase"/>
</dbReference>
<evidence type="ECO:0000313" key="3">
    <source>
        <dbReference type="EMBL" id="KAF2716728.1"/>
    </source>
</evidence>
<protein>
    <submittedName>
        <fullName evidence="3">NAD(P)-binding protein</fullName>
    </submittedName>
</protein>
<feature type="domain" description="NAD(P)-binding" evidence="2">
    <location>
        <begin position="8"/>
        <end position="134"/>
    </location>
</feature>
<dbReference type="SUPFAM" id="SSF51735">
    <property type="entry name" value="NAD(P)-binding Rossmann-fold domains"/>
    <property type="match status" value="1"/>
</dbReference>
<keyword evidence="4" id="KW-1185">Reference proteome</keyword>
<dbReference type="EMBL" id="MU003864">
    <property type="protein sequence ID" value="KAF2716728.1"/>
    <property type="molecule type" value="Genomic_DNA"/>
</dbReference>
<dbReference type="GO" id="GO:0005737">
    <property type="term" value="C:cytoplasm"/>
    <property type="evidence" value="ECO:0007669"/>
    <property type="project" value="TreeGrafter"/>
</dbReference>
<dbReference type="InterPro" id="IPR036291">
    <property type="entry name" value="NAD(P)-bd_dom_sf"/>
</dbReference>
<accession>A0A9P4UKE9</accession>
<dbReference type="OrthoDB" id="2130169at2759"/>
<reference evidence="3" key="1">
    <citation type="journal article" date="2020" name="Stud. Mycol.">
        <title>101 Dothideomycetes genomes: a test case for predicting lifestyles and emergence of pathogens.</title>
        <authorList>
            <person name="Haridas S."/>
            <person name="Albert R."/>
            <person name="Binder M."/>
            <person name="Bloem J."/>
            <person name="Labutti K."/>
            <person name="Salamov A."/>
            <person name="Andreopoulos B."/>
            <person name="Baker S."/>
            <person name="Barry K."/>
            <person name="Bills G."/>
            <person name="Bluhm B."/>
            <person name="Cannon C."/>
            <person name="Castanera R."/>
            <person name="Culley D."/>
            <person name="Daum C."/>
            <person name="Ezra D."/>
            <person name="Gonzalez J."/>
            <person name="Henrissat B."/>
            <person name="Kuo A."/>
            <person name="Liang C."/>
            <person name="Lipzen A."/>
            <person name="Lutzoni F."/>
            <person name="Magnuson J."/>
            <person name="Mondo S."/>
            <person name="Nolan M."/>
            <person name="Ohm R."/>
            <person name="Pangilinan J."/>
            <person name="Park H.-J."/>
            <person name="Ramirez L."/>
            <person name="Alfaro M."/>
            <person name="Sun H."/>
            <person name="Tritt A."/>
            <person name="Yoshinaga Y."/>
            <person name="Zwiers L.-H."/>
            <person name="Turgeon B."/>
            <person name="Goodwin S."/>
            <person name="Spatafora J."/>
            <person name="Crous P."/>
            <person name="Grigoriev I."/>
        </authorList>
    </citation>
    <scope>NUCLEOTIDE SEQUENCE</scope>
    <source>
        <strain evidence="3">CBS 116435</strain>
    </source>
</reference>